<evidence type="ECO:0000313" key="3">
    <source>
        <dbReference type="Proteomes" id="UP000266183"/>
    </source>
</evidence>
<dbReference type="AlphaFoldDB" id="A0A385SZH4"/>
<feature type="transmembrane region" description="Helical" evidence="1">
    <location>
        <begin position="12"/>
        <end position="33"/>
    </location>
</feature>
<evidence type="ECO:0000313" key="2">
    <source>
        <dbReference type="EMBL" id="AYB35210.1"/>
    </source>
</evidence>
<protein>
    <submittedName>
        <fullName evidence="2">Acyltransferase</fullName>
    </submittedName>
</protein>
<gene>
    <name evidence="2" type="ORF">D4L85_33535</name>
</gene>
<dbReference type="OrthoDB" id="8161897at2"/>
<accession>A0A385SZH4</accession>
<dbReference type="EMBL" id="CP032382">
    <property type="protein sequence ID" value="AYB35210.1"/>
    <property type="molecule type" value="Genomic_DNA"/>
</dbReference>
<proteinExistence type="predicted"/>
<dbReference type="RefSeq" id="WP_119758461.1">
    <property type="nucleotide sequence ID" value="NZ_CP032382.1"/>
</dbReference>
<keyword evidence="2" id="KW-0808">Transferase</keyword>
<feature type="transmembrane region" description="Helical" evidence="1">
    <location>
        <begin position="65"/>
        <end position="85"/>
    </location>
</feature>
<feature type="transmembrane region" description="Helical" evidence="1">
    <location>
        <begin position="92"/>
        <end position="117"/>
    </location>
</feature>
<sequence>MSTKIKSIGVVSARIVLGLIYFVFGLNFFLHFLPTPPSAGGPADSFAGALFQSGYFFPFLKGLEVVVGILLLAGVFVPLALVILAPISIHILLFHAFLTDNVVMAVVILALNLYLAWSYRDYYKPLFSPKATASI</sequence>
<name>A0A385SZH4_9BACT</name>
<keyword evidence="1" id="KW-0472">Membrane</keyword>
<reference evidence="3" key="1">
    <citation type="submission" date="2018-09" db="EMBL/GenBank/DDBJ databases">
        <title>Chryseolinea sp. KIS68-18 isolated from soil.</title>
        <authorList>
            <person name="Weon H.-Y."/>
            <person name="Kwon S.-W."/>
            <person name="Lee S.A."/>
        </authorList>
    </citation>
    <scope>NUCLEOTIDE SEQUENCE [LARGE SCALE GENOMIC DNA]</scope>
    <source>
        <strain evidence="3">KIS68-18</strain>
    </source>
</reference>
<keyword evidence="3" id="KW-1185">Reference proteome</keyword>
<dbReference type="Proteomes" id="UP000266183">
    <property type="component" value="Chromosome"/>
</dbReference>
<dbReference type="KEGG" id="chk:D4L85_33535"/>
<dbReference type="GO" id="GO:0016746">
    <property type="term" value="F:acyltransferase activity"/>
    <property type="evidence" value="ECO:0007669"/>
    <property type="project" value="UniProtKB-KW"/>
</dbReference>
<keyword evidence="1" id="KW-1133">Transmembrane helix</keyword>
<keyword evidence="2" id="KW-0012">Acyltransferase</keyword>
<keyword evidence="1" id="KW-0812">Transmembrane</keyword>
<evidence type="ECO:0000256" key="1">
    <source>
        <dbReference type="SAM" id="Phobius"/>
    </source>
</evidence>
<organism evidence="2 3">
    <name type="scientific">Chryseolinea soli</name>
    <dbReference type="NCBI Taxonomy" id="2321403"/>
    <lineage>
        <taxon>Bacteria</taxon>
        <taxon>Pseudomonadati</taxon>
        <taxon>Bacteroidota</taxon>
        <taxon>Cytophagia</taxon>
        <taxon>Cytophagales</taxon>
        <taxon>Fulvivirgaceae</taxon>
        <taxon>Chryseolinea</taxon>
    </lineage>
</organism>